<dbReference type="InterPro" id="IPR021848">
    <property type="entry name" value="HODM_asu-like"/>
</dbReference>
<sequence>MDKILLQLSSFFRLNSKPLTIVGIALILPVLYPQYEKYIKQLIEFPSNGKKTIKPNQGRAPSSTSLLNKEFPTPVIEPVSPDFDYKTTKPYPYRPFKNGEYKMTMATRRSDASDAFVIEDTYLDRTNLRAEVLDKAGDVVSGFHESGIPAVRELYDFVFDYFLKKYPMYFQLVDDGKYFYNKIRDEKHPMDNSGLTPREVINVLGRTIEEDFLIMLKNADLEGDDCDEYVLRVACACFPAGFNPADKLNKPLTAIHGPVPQYEKRLKTSMNRFWTRLKANEFVVRTNWAMQAHANLCAPEGSHATPEEAEDIEPVDAETLDFNKVFLRCEKQTLTRLPKSHATMIITRTYTTPLTEIRAEGRGVDLAGAIDGLPDDVAVYKNRTYWGPAAKKYLLGETNGCTDDIYKHKFVLNLDML</sequence>
<reference evidence="2" key="1">
    <citation type="submission" date="2016-04" db="EMBL/GenBank/DDBJ databases">
        <title>Comparative genomics of biotechnologically important yeasts.</title>
        <authorList>
            <consortium name="DOE Joint Genome Institute"/>
            <person name="Riley R."/>
            <person name="Haridas S."/>
            <person name="Wolfe K.H."/>
            <person name="Lopes M.R."/>
            <person name="Hittinger C.T."/>
            <person name="Goker M."/>
            <person name="Salamov A."/>
            <person name="Wisecaver J."/>
            <person name="Long T.M."/>
            <person name="Aerts A.L."/>
            <person name="Barry K."/>
            <person name="Choi C."/>
            <person name="Clum A."/>
            <person name="Coughlan A.Y."/>
            <person name="Deshpande S."/>
            <person name="Douglass A.P."/>
            <person name="Hanson S.J."/>
            <person name="Klenk H.-P."/>
            <person name="Labutti K."/>
            <person name="Lapidus A."/>
            <person name="Lindquist E."/>
            <person name="Lipzen A."/>
            <person name="Meier-Kolthoff J.P."/>
            <person name="Ohm R.A."/>
            <person name="Otillar R.P."/>
            <person name="Pangilinan J."/>
            <person name="Peng Y."/>
            <person name="Rokas A."/>
            <person name="Rosa C.A."/>
            <person name="Scheuner C."/>
            <person name="Sibirny A.A."/>
            <person name="Slot J.C."/>
            <person name="Stielow J.B."/>
            <person name="Sun H."/>
            <person name="Kurtzman C.P."/>
            <person name="Blackwell M."/>
            <person name="Grigoriev I.V."/>
            <person name="Jeffries T.W."/>
        </authorList>
    </citation>
    <scope>NUCLEOTIDE SEQUENCE [LARGE SCALE GENOMIC DNA]</scope>
    <source>
        <strain evidence="2">NRRL YB-2248</strain>
    </source>
</reference>
<dbReference type="Proteomes" id="UP000094801">
    <property type="component" value="Unassembled WGS sequence"/>
</dbReference>
<evidence type="ECO:0000313" key="2">
    <source>
        <dbReference type="Proteomes" id="UP000094801"/>
    </source>
</evidence>
<protein>
    <submittedName>
        <fullName evidence="1">Uncharacterized protein</fullName>
    </submittedName>
</protein>
<dbReference type="STRING" id="983967.A0A1E4T346"/>
<dbReference type="OrthoDB" id="5043642at2759"/>
<evidence type="ECO:0000313" key="1">
    <source>
        <dbReference type="EMBL" id="ODV86177.1"/>
    </source>
</evidence>
<accession>A0A1E4T346</accession>
<dbReference type="Pfam" id="PF11927">
    <property type="entry name" value="HODM_asu-like"/>
    <property type="match status" value="1"/>
</dbReference>
<keyword evidence="2" id="KW-1185">Reference proteome</keyword>
<organism evidence="1 2">
    <name type="scientific">[Candida] arabinofermentans NRRL YB-2248</name>
    <dbReference type="NCBI Taxonomy" id="983967"/>
    <lineage>
        <taxon>Eukaryota</taxon>
        <taxon>Fungi</taxon>
        <taxon>Dikarya</taxon>
        <taxon>Ascomycota</taxon>
        <taxon>Saccharomycotina</taxon>
        <taxon>Pichiomycetes</taxon>
        <taxon>Pichiales</taxon>
        <taxon>Pichiaceae</taxon>
        <taxon>Ogataea</taxon>
        <taxon>Ogataea/Candida clade</taxon>
    </lineage>
</organism>
<dbReference type="AlphaFoldDB" id="A0A1E4T346"/>
<proteinExistence type="predicted"/>
<dbReference type="EMBL" id="KV453850">
    <property type="protein sequence ID" value="ODV86177.1"/>
    <property type="molecule type" value="Genomic_DNA"/>
</dbReference>
<gene>
    <name evidence="1" type="ORF">CANARDRAFT_27440</name>
</gene>
<name>A0A1E4T346_9ASCO</name>